<dbReference type="InterPro" id="IPR003658">
    <property type="entry name" value="Anti-sigma_ant"/>
</dbReference>
<feature type="domain" description="STAS" evidence="3">
    <location>
        <begin position="29"/>
        <end position="130"/>
    </location>
</feature>
<accession>A0ABV8IGL5</accession>
<dbReference type="PANTHER" id="PTHR33495">
    <property type="entry name" value="ANTI-SIGMA FACTOR ANTAGONIST TM_1081-RELATED-RELATED"/>
    <property type="match status" value="1"/>
</dbReference>
<comment type="caution">
    <text evidence="4">The sequence shown here is derived from an EMBL/GenBank/DDBJ whole genome shotgun (WGS) entry which is preliminary data.</text>
</comment>
<gene>
    <name evidence="4" type="ORF">ACFOWE_28330</name>
</gene>
<proteinExistence type="inferred from homology"/>
<evidence type="ECO:0000313" key="5">
    <source>
        <dbReference type="Proteomes" id="UP001595850"/>
    </source>
</evidence>
<name>A0ABV8IGL5_9ACTN</name>
<evidence type="ECO:0000256" key="1">
    <source>
        <dbReference type="ARBA" id="ARBA00009013"/>
    </source>
</evidence>
<organism evidence="4 5">
    <name type="scientific">Planomonospora corallina</name>
    <dbReference type="NCBI Taxonomy" id="1806052"/>
    <lineage>
        <taxon>Bacteria</taxon>
        <taxon>Bacillati</taxon>
        <taxon>Actinomycetota</taxon>
        <taxon>Actinomycetes</taxon>
        <taxon>Streptosporangiales</taxon>
        <taxon>Streptosporangiaceae</taxon>
        <taxon>Planomonospora</taxon>
    </lineage>
</organism>
<dbReference type="SUPFAM" id="SSF52091">
    <property type="entry name" value="SpoIIaa-like"/>
    <property type="match status" value="1"/>
</dbReference>
<evidence type="ECO:0000259" key="3">
    <source>
        <dbReference type="PROSITE" id="PS50801"/>
    </source>
</evidence>
<dbReference type="RefSeq" id="WP_377293133.1">
    <property type="nucleotide sequence ID" value="NZ_JBHSBM010000040.1"/>
</dbReference>
<dbReference type="Pfam" id="PF01740">
    <property type="entry name" value="STAS"/>
    <property type="match status" value="1"/>
</dbReference>
<comment type="similarity">
    <text evidence="1 2">Belongs to the anti-sigma-factor antagonist family.</text>
</comment>
<dbReference type="InterPro" id="IPR002645">
    <property type="entry name" value="STAS_dom"/>
</dbReference>
<dbReference type="Gene3D" id="3.30.750.24">
    <property type="entry name" value="STAS domain"/>
    <property type="match status" value="1"/>
</dbReference>
<evidence type="ECO:0000313" key="4">
    <source>
        <dbReference type="EMBL" id="MFC4062230.1"/>
    </source>
</evidence>
<dbReference type="CDD" id="cd07043">
    <property type="entry name" value="STAS_anti-anti-sigma_factors"/>
    <property type="match status" value="1"/>
</dbReference>
<dbReference type="PANTHER" id="PTHR33495:SF2">
    <property type="entry name" value="ANTI-SIGMA FACTOR ANTAGONIST TM_1081-RELATED"/>
    <property type="match status" value="1"/>
</dbReference>
<sequence length="138" mass="14616">MLFEPDRGSAFALSSGTHGDRGDHGDHGDTVVVHVSGELDYRSAPLLREHLDGVWGRSGVTVLVVDLSRVAFCDSVGLGELVTALQRSEAQGVRLMLSGVQGVLARVLSITGLRRAFEIHTDLGTALRRISGDGSPAQ</sequence>
<evidence type="ECO:0000256" key="2">
    <source>
        <dbReference type="RuleBase" id="RU003749"/>
    </source>
</evidence>
<protein>
    <recommendedName>
        <fullName evidence="2">Anti-sigma factor antagonist</fullName>
    </recommendedName>
</protein>
<dbReference type="NCBIfam" id="TIGR00377">
    <property type="entry name" value="ant_ant_sig"/>
    <property type="match status" value="1"/>
</dbReference>
<dbReference type="PROSITE" id="PS50801">
    <property type="entry name" value="STAS"/>
    <property type="match status" value="1"/>
</dbReference>
<keyword evidence="5" id="KW-1185">Reference proteome</keyword>
<reference evidence="5" key="1">
    <citation type="journal article" date="2019" name="Int. J. Syst. Evol. Microbiol.">
        <title>The Global Catalogue of Microorganisms (GCM) 10K type strain sequencing project: providing services to taxonomists for standard genome sequencing and annotation.</title>
        <authorList>
            <consortium name="The Broad Institute Genomics Platform"/>
            <consortium name="The Broad Institute Genome Sequencing Center for Infectious Disease"/>
            <person name="Wu L."/>
            <person name="Ma J."/>
        </authorList>
    </citation>
    <scope>NUCLEOTIDE SEQUENCE [LARGE SCALE GENOMIC DNA]</scope>
    <source>
        <strain evidence="5">TBRC 4489</strain>
    </source>
</reference>
<dbReference type="EMBL" id="JBHSBM010000040">
    <property type="protein sequence ID" value="MFC4062230.1"/>
    <property type="molecule type" value="Genomic_DNA"/>
</dbReference>
<dbReference type="Proteomes" id="UP001595850">
    <property type="component" value="Unassembled WGS sequence"/>
</dbReference>
<dbReference type="InterPro" id="IPR036513">
    <property type="entry name" value="STAS_dom_sf"/>
</dbReference>